<name>A0ABS7JU62_9SPHN</name>
<evidence type="ECO:0000256" key="2">
    <source>
        <dbReference type="ARBA" id="ARBA00022723"/>
    </source>
</evidence>
<keyword evidence="3" id="KW-0862">Zinc</keyword>
<comment type="similarity">
    <text evidence="1">Belongs to the Gfa family.</text>
</comment>
<dbReference type="RefSeq" id="WP_221602207.1">
    <property type="nucleotide sequence ID" value="NZ_JAIGNU010000001.1"/>
</dbReference>
<evidence type="ECO:0000256" key="1">
    <source>
        <dbReference type="ARBA" id="ARBA00005495"/>
    </source>
</evidence>
<dbReference type="InterPro" id="IPR006913">
    <property type="entry name" value="CENP-V/GFA"/>
</dbReference>
<feature type="domain" description="CENP-V/GFA" evidence="5">
    <location>
        <begin position="2"/>
        <end position="117"/>
    </location>
</feature>
<evidence type="ECO:0000313" key="6">
    <source>
        <dbReference type="EMBL" id="MBX7501199.1"/>
    </source>
</evidence>
<dbReference type="PROSITE" id="PS51891">
    <property type="entry name" value="CENP_V_GFA"/>
    <property type="match status" value="1"/>
</dbReference>
<keyword evidence="7" id="KW-1185">Reference proteome</keyword>
<sequence>MLSGGCQCRAVRYEVEGEVAHHALCHCADCRASSGAPATAWMAYKAENFRVTRGEAVAYNSSGDSWRHFCGTCGTGLYFINETALPGIVDIQSATLDDAPDHAPGAQIQTAERLPYMAGLDALPEFERYPGM</sequence>
<proteinExistence type="inferred from homology"/>
<dbReference type="PANTHER" id="PTHR33337:SF40">
    <property type="entry name" value="CENP-V_GFA DOMAIN-CONTAINING PROTEIN-RELATED"/>
    <property type="match status" value="1"/>
</dbReference>
<organism evidence="6 7">
    <name type="scientific">Qipengyuania mesophila</name>
    <dbReference type="NCBI Taxonomy" id="2867246"/>
    <lineage>
        <taxon>Bacteria</taxon>
        <taxon>Pseudomonadati</taxon>
        <taxon>Pseudomonadota</taxon>
        <taxon>Alphaproteobacteria</taxon>
        <taxon>Sphingomonadales</taxon>
        <taxon>Erythrobacteraceae</taxon>
        <taxon>Qipengyuania</taxon>
    </lineage>
</organism>
<evidence type="ECO:0000256" key="3">
    <source>
        <dbReference type="ARBA" id="ARBA00022833"/>
    </source>
</evidence>
<dbReference type="PANTHER" id="PTHR33337">
    <property type="entry name" value="GFA DOMAIN-CONTAINING PROTEIN"/>
    <property type="match status" value="1"/>
</dbReference>
<dbReference type="EMBL" id="JAIGNU010000001">
    <property type="protein sequence ID" value="MBX7501199.1"/>
    <property type="molecule type" value="Genomic_DNA"/>
</dbReference>
<protein>
    <submittedName>
        <fullName evidence="6">GFA family protein</fullName>
    </submittedName>
</protein>
<keyword evidence="2" id="KW-0479">Metal-binding</keyword>
<dbReference type="SUPFAM" id="SSF51316">
    <property type="entry name" value="Mss4-like"/>
    <property type="match status" value="1"/>
</dbReference>
<evidence type="ECO:0000313" key="7">
    <source>
        <dbReference type="Proteomes" id="UP000782554"/>
    </source>
</evidence>
<comment type="caution">
    <text evidence="6">The sequence shown here is derived from an EMBL/GenBank/DDBJ whole genome shotgun (WGS) entry which is preliminary data.</text>
</comment>
<dbReference type="Gene3D" id="3.90.1590.10">
    <property type="entry name" value="glutathione-dependent formaldehyde- activating enzyme (gfa)"/>
    <property type="match status" value="1"/>
</dbReference>
<evidence type="ECO:0000256" key="4">
    <source>
        <dbReference type="ARBA" id="ARBA00023239"/>
    </source>
</evidence>
<keyword evidence="4" id="KW-0456">Lyase</keyword>
<reference evidence="6 7" key="1">
    <citation type="submission" date="2021-08" db="EMBL/GenBank/DDBJ databases">
        <title>Comparative Genomics Analysis of the Genus Qipengyuania Reveals Extensive Genetic Diversity and Metabolic Versatility, Including the Description of Fifteen Novel Species.</title>
        <authorList>
            <person name="Liu Y."/>
        </authorList>
    </citation>
    <scope>NUCLEOTIDE SEQUENCE [LARGE SCALE GENOMIC DNA]</scope>
    <source>
        <strain evidence="6 7">YG27</strain>
    </source>
</reference>
<gene>
    <name evidence="6" type="ORF">K3181_07080</name>
</gene>
<accession>A0ABS7JU62</accession>
<dbReference type="InterPro" id="IPR011057">
    <property type="entry name" value="Mss4-like_sf"/>
</dbReference>
<dbReference type="Proteomes" id="UP000782554">
    <property type="component" value="Unassembled WGS sequence"/>
</dbReference>
<dbReference type="Pfam" id="PF04828">
    <property type="entry name" value="GFA"/>
    <property type="match status" value="1"/>
</dbReference>
<evidence type="ECO:0000259" key="5">
    <source>
        <dbReference type="PROSITE" id="PS51891"/>
    </source>
</evidence>